<proteinExistence type="inferred from homology"/>
<dbReference type="InterPro" id="IPR025966">
    <property type="entry name" value="OppC_N"/>
</dbReference>
<evidence type="ECO:0000256" key="3">
    <source>
        <dbReference type="ARBA" id="ARBA00022475"/>
    </source>
</evidence>
<evidence type="ECO:0000259" key="8">
    <source>
        <dbReference type="PROSITE" id="PS50928"/>
    </source>
</evidence>
<dbReference type="GO" id="GO:0005886">
    <property type="term" value="C:plasma membrane"/>
    <property type="evidence" value="ECO:0007669"/>
    <property type="project" value="UniProtKB-SubCell"/>
</dbReference>
<sequence>MTTASVSSPSRHAGDEPGPARRVLGWLRGDPRAALSLLVLVLILGTALLAPWVAPYDPAHQDLEHMLEGPSAAHWLGTDDLGRDVLSRLIHGGANSLYAALLAVSVALLIGIPLGLIAGFVGGWTDVAISRLIDTFLSFPAIILAVAVTGAMGIGLTNAMFSVGLVFAPQIARLIRARTLVVRQELYVDAARCFGASPLRLLGRHVLPNAIQPVIVQSTLLLAVALLAEASLSFLGLGVQPPDVSWGAMIARGYLYMSLVPEQMYAPGLIIMVTAVAFNALGESMRTALDPTARGHG</sequence>
<dbReference type="CDD" id="cd06261">
    <property type="entry name" value="TM_PBP2"/>
    <property type="match status" value="1"/>
</dbReference>
<dbReference type="InterPro" id="IPR035906">
    <property type="entry name" value="MetI-like_sf"/>
</dbReference>
<dbReference type="SUPFAM" id="SSF161098">
    <property type="entry name" value="MetI-like"/>
    <property type="match status" value="1"/>
</dbReference>
<reference evidence="9" key="1">
    <citation type="submission" date="2021-10" db="EMBL/GenBank/DDBJ databases">
        <title>The diversity and Nitrogen Metabolism of Culturable Nitrate-Utilizing Bacteria Within the Oxygen Minimum Zone of the Changjiang (Yangtze River)Estuary.</title>
        <authorList>
            <person name="Zhang D."/>
            <person name="Zheng J."/>
            <person name="Liu S."/>
            <person name="He W."/>
        </authorList>
    </citation>
    <scope>NUCLEOTIDE SEQUENCE</scope>
    <source>
        <strain evidence="9">FXH-223</strain>
    </source>
</reference>
<evidence type="ECO:0000256" key="2">
    <source>
        <dbReference type="ARBA" id="ARBA00022448"/>
    </source>
</evidence>
<dbReference type="AlphaFoldDB" id="A0A9Q3UMJ2"/>
<dbReference type="GO" id="GO:0055085">
    <property type="term" value="P:transmembrane transport"/>
    <property type="evidence" value="ECO:0007669"/>
    <property type="project" value="InterPro"/>
</dbReference>
<evidence type="ECO:0000256" key="7">
    <source>
        <dbReference type="RuleBase" id="RU363032"/>
    </source>
</evidence>
<feature type="transmembrane region" description="Helical" evidence="7">
    <location>
        <begin position="141"/>
        <end position="168"/>
    </location>
</feature>
<keyword evidence="6 7" id="KW-0472">Membrane</keyword>
<evidence type="ECO:0000256" key="5">
    <source>
        <dbReference type="ARBA" id="ARBA00022989"/>
    </source>
</evidence>
<keyword evidence="3" id="KW-1003">Cell membrane</keyword>
<dbReference type="Pfam" id="PF12911">
    <property type="entry name" value="OppC_N"/>
    <property type="match status" value="1"/>
</dbReference>
<evidence type="ECO:0000256" key="1">
    <source>
        <dbReference type="ARBA" id="ARBA00004651"/>
    </source>
</evidence>
<comment type="similarity">
    <text evidence="7">Belongs to the binding-protein-dependent transport system permease family.</text>
</comment>
<comment type="caution">
    <text evidence="9">The sequence shown here is derived from an EMBL/GenBank/DDBJ whole genome shotgun (WGS) entry which is preliminary data.</text>
</comment>
<evidence type="ECO:0000313" key="9">
    <source>
        <dbReference type="EMBL" id="MCC4308960.1"/>
    </source>
</evidence>
<dbReference type="RefSeq" id="WP_228233944.1">
    <property type="nucleotide sequence ID" value="NZ_JAJGNA010000010.1"/>
</dbReference>
<evidence type="ECO:0000313" key="10">
    <source>
        <dbReference type="Proteomes" id="UP001108027"/>
    </source>
</evidence>
<dbReference type="EMBL" id="JAJGNA010000010">
    <property type="protein sequence ID" value="MCC4308960.1"/>
    <property type="molecule type" value="Genomic_DNA"/>
</dbReference>
<dbReference type="Proteomes" id="UP001108027">
    <property type="component" value="Unassembled WGS sequence"/>
</dbReference>
<feature type="transmembrane region" description="Helical" evidence="7">
    <location>
        <begin position="33"/>
        <end position="54"/>
    </location>
</feature>
<dbReference type="PROSITE" id="PS50928">
    <property type="entry name" value="ABC_TM1"/>
    <property type="match status" value="1"/>
</dbReference>
<protein>
    <submittedName>
        <fullName evidence="9">ABC transporter permease</fullName>
    </submittedName>
</protein>
<dbReference type="Pfam" id="PF00528">
    <property type="entry name" value="BPD_transp_1"/>
    <property type="match status" value="1"/>
</dbReference>
<organism evidence="9 10">
    <name type="scientific">Alloalcanivorax marinus</name>
    <dbReference type="NCBI Taxonomy" id="1177169"/>
    <lineage>
        <taxon>Bacteria</taxon>
        <taxon>Pseudomonadati</taxon>
        <taxon>Pseudomonadota</taxon>
        <taxon>Gammaproteobacteria</taxon>
        <taxon>Oceanospirillales</taxon>
        <taxon>Alcanivoracaceae</taxon>
        <taxon>Alloalcanivorax</taxon>
    </lineage>
</organism>
<accession>A0A9Q3UMJ2</accession>
<comment type="subcellular location">
    <subcellularLocation>
        <location evidence="1 7">Cell membrane</location>
        <topology evidence="1 7">Multi-pass membrane protein</topology>
    </subcellularLocation>
</comment>
<evidence type="ECO:0000256" key="4">
    <source>
        <dbReference type="ARBA" id="ARBA00022692"/>
    </source>
</evidence>
<dbReference type="PANTHER" id="PTHR43386:SF25">
    <property type="entry name" value="PEPTIDE ABC TRANSPORTER PERMEASE PROTEIN"/>
    <property type="match status" value="1"/>
</dbReference>
<keyword evidence="4 7" id="KW-0812">Transmembrane</keyword>
<feature type="domain" description="ABC transmembrane type-1" evidence="8">
    <location>
        <begin position="93"/>
        <end position="282"/>
    </location>
</feature>
<keyword evidence="2 7" id="KW-0813">Transport</keyword>
<keyword evidence="5 7" id="KW-1133">Transmembrane helix</keyword>
<dbReference type="PANTHER" id="PTHR43386">
    <property type="entry name" value="OLIGOPEPTIDE TRANSPORT SYSTEM PERMEASE PROTEIN APPC"/>
    <property type="match status" value="1"/>
</dbReference>
<keyword evidence="10" id="KW-1185">Reference proteome</keyword>
<name>A0A9Q3UMJ2_9GAMM</name>
<feature type="transmembrane region" description="Helical" evidence="7">
    <location>
        <begin position="97"/>
        <end position="121"/>
    </location>
</feature>
<feature type="transmembrane region" description="Helical" evidence="7">
    <location>
        <begin position="264"/>
        <end position="281"/>
    </location>
</feature>
<evidence type="ECO:0000256" key="6">
    <source>
        <dbReference type="ARBA" id="ARBA00023136"/>
    </source>
</evidence>
<gene>
    <name evidence="9" type="ORF">LL252_10295</name>
</gene>
<dbReference type="InterPro" id="IPR050366">
    <property type="entry name" value="BP-dependent_transpt_permease"/>
</dbReference>
<dbReference type="Gene3D" id="1.10.3720.10">
    <property type="entry name" value="MetI-like"/>
    <property type="match status" value="1"/>
</dbReference>
<dbReference type="InterPro" id="IPR000515">
    <property type="entry name" value="MetI-like"/>
</dbReference>